<dbReference type="InterPro" id="IPR029032">
    <property type="entry name" value="AhpD-like"/>
</dbReference>
<dbReference type="EMBL" id="UINC01131104">
    <property type="protein sequence ID" value="SVD12608.1"/>
    <property type="molecule type" value="Genomic_DNA"/>
</dbReference>
<gene>
    <name evidence="1" type="ORF">METZ01_LOCUS365462</name>
</gene>
<feature type="non-terminal residue" evidence="1">
    <location>
        <position position="47"/>
    </location>
</feature>
<dbReference type="SUPFAM" id="SSF69118">
    <property type="entry name" value="AhpD-like"/>
    <property type="match status" value="1"/>
</dbReference>
<name>A0A382STV0_9ZZZZ</name>
<accession>A0A382STV0</accession>
<dbReference type="AlphaFoldDB" id="A0A382STV0"/>
<proteinExistence type="predicted"/>
<evidence type="ECO:0000313" key="1">
    <source>
        <dbReference type="EMBL" id="SVD12608.1"/>
    </source>
</evidence>
<sequence length="47" mass="5347">MASVTMIEDGNTSPDIQSIYDDIKKTRKISYVPNIWKTLATHPPTLR</sequence>
<organism evidence="1">
    <name type="scientific">marine metagenome</name>
    <dbReference type="NCBI Taxonomy" id="408172"/>
    <lineage>
        <taxon>unclassified sequences</taxon>
        <taxon>metagenomes</taxon>
        <taxon>ecological metagenomes</taxon>
    </lineage>
</organism>
<protein>
    <submittedName>
        <fullName evidence="1">Uncharacterized protein</fullName>
    </submittedName>
</protein>
<dbReference type="Gene3D" id="1.20.1290.10">
    <property type="entry name" value="AhpD-like"/>
    <property type="match status" value="1"/>
</dbReference>
<reference evidence="1" key="1">
    <citation type="submission" date="2018-05" db="EMBL/GenBank/DDBJ databases">
        <authorList>
            <person name="Lanie J.A."/>
            <person name="Ng W.-L."/>
            <person name="Kazmierczak K.M."/>
            <person name="Andrzejewski T.M."/>
            <person name="Davidsen T.M."/>
            <person name="Wayne K.J."/>
            <person name="Tettelin H."/>
            <person name="Glass J.I."/>
            <person name="Rusch D."/>
            <person name="Podicherti R."/>
            <person name="Tsui H.-C.T."/>
            <person name="Winkler M.E."/>
        </authorList>
    </citation>
    <scope>NUCLEOTIDE SEQUENCE</scope>
</reference>